<sequence>MQELKNIVSFQNDLIGKLNKKLKVFDEIVIEKNNLQKSVNEFEIWREKNDVFRKKVFDELMSSFEDQSEMLEKANCAKSDWQSKHNKLEDIHDCITDQFKSLKSQKNDLNFKLEDSEQNVKRLQKELRYTKSELEETNYIVGKLRANLNFYEIECCQKRKQLDEYSQVNNQLKEANCTFETDIKCTREKLQNAKLCASRMEEKWNLEREILSNELKTKCKTLHNLELQYAETNTTINEQACKIKALLTTLKDVKEAGLTKYEEMKHLVQKLQEEFTRKETNLCKLQNMNSQIKQDNELLVRELNSQKNKHKEIRER</sequence>
<gene>
    <name evidence="2" type="ORF">CINCED_3A025416</name>
</gene>
<dbReference type="Proteomes" id="UP000325440">
    <property type="component" value="Unassembled WGS sequence"/>
</dbReference>
<dbReference type="OrthoDB" id="6599031at2759"/>
<keyword evidence="3" id="KW-1185">Reference proteome</keyword>
<protein>
    <submittedName>
        <fullName evidence="2">Uncharacterized protein</fullName>
    </submittedName>
</protein>
<name>A0A5E4N0W7_9HEMI</name>
<dbReference type="AlphaFoldDB" id="A0A5E4N0W7"/>
<feature type="coiled-coil region" evidence="1">
    <location>
        <begin position="254"/>
        <end position="316"/>
    </location>
</feature>
<feature type="coiled-coil region" evidence="1">
    <location>
        <begin position="99"/>
        <end position="133"/>
    </location>
</feature>
<reference evidence="2 3" key="1">
    <citation type="submission" date="2019-08" db="EMBL/GenBank/DDBJ databases">
        <authorList>
            <person name="Alioto T."/>
            <person name="Alioto T."/>
            <person name="Gomez Garrido J."/>
        </authorList>
    </citation>
    <scope>NUCLEOTIDE SEQUENCE [LARGE SCALE GENOMIC DNA]</scope>
</reference>
<proteinExistence type="predicted"/>
<accession>A0A5E4N0W7</accession>
<evidence type="ECO:0000313" key="3">
    <source>
        <dbReference type="Proteomes" id="UP000325440"/>
    </source>
</evidence>
<dbReference type="EMBL" id="CABPRJ010001468">
    <property type="protein sequence ID" value="VVC38312.1"/>
    <property type="molecule type" value="Genomic_DNA"/>
</dbReference>
<organism evidence="2 3">
    <name type="scientific">Cinara cedri</name>
    <dbReference type="NCBI Taxonomy" id="506608"/>
    <lineage>
        <taxon>Eukaryota</taxon>
        <taxon>Metazoa</taxon>
        <taxon>Ecdysozoa</taxon>
        <taxon>Arthropoda</taxon>
        <taxon>Hexapoda</taxon>
        <taxon>Insecta</taxon>
        <taxon>Pterygota</taxon>
        <taxon>Neoptera</taxon>
        <taxon>Paraneoptera</taxon>
        <taxon>Hemiptera</taxon>
        <taxon>Sternorrhyncha</taxon>
        <taxon>Aphidomorpha</taxon>
        <taxon>Aphidoidea</taxon>
        <taxon>Aphididae</taxon>
        <taxon>Lachninae</taxon>
        <taxon>Cinara</taxon>
    </lineage>
</organism>
<evidence type="ECO:0000256" key="1">
    <source>
        <dbReference type="SAM" id="Coils"/>
    </source>
</evidence>
<evidence type="ECO:0000313" key="2">
    <source>
        <dbReference type="EMBL" id="VVC38312.1"/>
    </source>
</evidence>
<keyword evidence="1" id="KW-0175">Coiled coil</keyword>